<dbReference type="Gene3D" id="3.40.640.10">
    <property type="entry name" value="Type I PLP-dependent aspartate aminotransferase-like (Major domain)"/>
    <property type="match status" value="1"/>
</dbReference>
<dbReference type="PANTHER" id="PTHR42885:SF1">
    <property type="entry name" value="THREONINE-PHOSPHATE DECARBOXYLASE"/>
    <property type="match status" value="1"/>
</dbReference>
<name>A0A1T4SQ60_9BACT</name>
<organism evidence="4 5">
    <name type="scientific">Chitinophaga eiseniae</name>
    <dbReference type="NCBI Taxonomy" id="634771"/>
    <lineage>
        <taxon>Bacteria</taxon>
        <taxon>Pseudomonadati</taxon>
        <taxon>Bacteroidota</taxon>
        <taxon>Chitinophagia</taxon>
        <taxon>Chitinophagales</taxon>
        <taxon>Chitinophagaceae</taxon>
        <taxon>Chitinophaga</taxon>
    </lineage>
</organism>
<keyword evidence="5" id="KW-1185">Reference proteome</keyword>
<dbReference type="GO" id="GO:0030170">
    <property type="term" value="F:pyridoxal phosphate binding"/>
    <property type="evidence" value="ECO:0007669"/>
    <property type="project" value="InterPro"/>
</dbReference>
<dbReference type="InterPro" id="IPR015422">
    <property type="entry name" value="PyrdxlP-dep_Trfase_small"/>
</dbReference>
<evidence type="ECO:0000313" key="5">
    <source>
        <dbReference type="Proteomes" id="UP000190367"/>
    </source>
</evidence>
<dbReference type="RefSeq" id="WP_078670650.1">
    <property type="nucleotide sequence ID" value="NZ_FUWZ01000003.1"/>
</dbReference>
<dbReference type="Proteomes" id="UP000190367">
    <property type="component" value="Unassembled WGS sequence"/>
</dbReference>
<dbReference type="OrthoDB" id="9813612at2"/>
<sequence length="340" mass="38472">MIQGHGDDAYLFDRPIVADFSSNVYYGGMQEKLVQHIAGHIRDAGHYPDPEGGRLQQQIEQRTELTPGMVMVTNGGTEAIYLVAQAFRGASTTVVVPTFAEYADACKLHGHEVSYFFREKLEPDTRFITDLVFICNPNNPTAQAMNEEALLQLIQFNNRSTFIIDEAYIEFTRNADSLLPHLHRLHNVLVLRSLTKSCCIPGLRLGYLAGQKALLDKVRAFRMPWSVNSLALEAGHYIMDHPAAFEVPVDALLGDTYQLWEGVRKMPEFRVHPTHTHYFLFETLTGTAAALKLWLVNNYGILIRDASNFYGLEQGHCRITCRNQEDNTLLLTALRKWTLS</sequence>
<dbReference type="SUPFAM" id="SSF53383">
    <property type="entry name" value="PLP-dependent transferases"/>
    <property type="match status" value="1"/>
</dbReference>
<accession>A0A1T4SQ60</accession>
<dbReference type="InterPro" id="IPR004839">
    <property type="entry name" value="Aminotransferase_I/II_large"/>
</dbReference>
<dbReference type="EMBL" id="FUWZ01000003">
    <property type="protein sequence ID" value="SKA30355.1"/>
    <property type="molecule type" value="Genomic_DNA"/>
</dbReference>
<dbReference type="InterPro" id="IPR015421">
    <property type="entry name" value="PyrdxlP-dep_Trfase_major"/>
</dbReference>
<evidence type="ECO:0000256" key="1">
    <source>
        <dbReference type="ARBA" id="ARBA00001933"/>
    </source>
</evidence>
<comment type="cofactor">
    <cofactor evidence="1">
        <name>pyridoxal 5'-phosphate</name>
        <dbReference type="ChEBI" id="CHEBI:597326"/>
    </cofactor>
</comment>
<evidence type="ECO:0000259" key="3">
    <source>
        <dbReference type="Pfam" id="PF00155"/>
    </source>
</evidence>
<dbReference type="InterPro" id="IPR015424">
    <property type="entry name" value="PyrdxlP-dep_Trfase"/>
</dbReference>
<evidence type="ECO:0000313" key="4">
    <source>
        <dbReference type="EMBL" id="SKA30355.1"/>
    </source>
</evidence>
<gene>
    <name evidence="4" type="ORF">SAMN04488128_103281</name>
</gene>
<protein>
    <submittedName>
        <fullName evidence="4">L-threonine O-3-phosphate decarboxylase</fullName>
    </submittedName>
</protein>
<dbReference type="Gene3D" id="3.90.1150.10">
    <property type="entry name" value="Aspartate Aminotransferase, domain 1"/>
    <property type="match status" value="1"/>
</dbReference>
<proteinExistence type="predicted"/>
<feature type="domain" description="Aminotransferase class I/classII large" evidence="3">
    <location>
        <begin position="17"/>
        <end position="334"/>
    </location>
</feature>
<keyword evidence="2" id="KW-0663">Pyridoxal phosphate</keyword>
<reference evidence="5" key="1">
    <citation type="submission" date="2017-02" db="EMBL/GenBank/DDBJ databases">
        <authorList>
            <person name="Varghese N."/>
            <person name="Submissions S."/>
        </authorList>
    </citation>
    <scope>NUCLEOTIDE SEQUENCE [LARGE SCALE GENOMIC DNA]</scope>
    <source>
        <strain evidence="5">DSM 22224</strain>
    </source>
</reference>
<dbReference type="Pfam" id="PF00155">
    <property type="entry name" value="Aminotran_1_2"/>
    <property type="match status" value="1"/>
</dbReference>
<dbReference type="AlphaFoldDB" id="A0A1T4SQ60"/>
<dbReference type="PANTHER" id="PTHR42885">
    <property type="entry name" value="HISTIDINOL-PHOSPHATE AMINOTRANSFERASE-RELATED"/>
    <property type="match status" value="1"/>
</dbReference>
<evidence type="ECO:0000256" key="2">
    <source>
        <dbReference type="ARBA" id="ARBA00022898"/>
    </source>
</evidence>
<dbReference type="STRING" id="634771.SAMN04488128_103281"/>
<dbReference type="CDD" id="cd00609">
    <property type="entry name" value="AAT_like"/>
    <property type="match status" value="1"/>
</dbReference>